<comment type="caution">
    <text evidence="1">The sequence shown here is derived from an EMBL/GenBank/DDBJ whole genome shotgun (WGS) entry which is preliminary data.</text>
</comment>
<sequence length="379" mass="42634">MSIFSTIAKALTAIGIASGAAGVGSKIYLKNGHGFGTMSVNTETTKTTTDSNPIPAVPTEELQTPTRRTYGTELTKKDFSLVTANTDEKIVLNILMERLDPTKDSLTHYKGTKFKDSPQVVFKNKTFNSNVGTNSYSLTVVQKPDTSNVDPWRQACVVALDREVSAQVETQGSEEYKELARLREWCTIPTVEHVLRRHKLTPLNVNVNDNKDESDWKEVIGGGWFKKEGDKNNWEDQSFIKDNDLTTIIGEEKTGIKDKSEVTKTHIDLFKNRCKAELEKAFERNNFYLTTQFINGVTDSQKPELDPFQEVALFCMKPMKASDYIKSALQGNVKITVDTPSTDYCYLSSNDFDNWTTNNPLQGRTFWCAVKLLYAQKGK</sequence>
<protein>
    <submittedName>
        <fullName evidence="1">Uncharacterized protein</fullName>
    </submittedName>
</protein>
<name>A0A478FRD1_9MOLU</name>
<reference evidence="1 2" key="1">
    <citation type="submission" date="2019-01" db="EMBL/GenBank/DDBJ databases">
        <title>Draft genome sequences of Candidatus Mycoplasma haemohominis SWG34-3 identified from a patient with pyrexia, anemia and liver dysfunction.</title>
        <authorList>
            <person name="Sekizuka T."/>
            <person name="Hattori N."/>
            <person name="Katano H."/>
            <person name="Takuma T."/>
            <person name="Ito T."/>
            <person name="Arai N."/>
            <person name="Yanai R."/>
            <person name="Ishii S."/>
            <person name="Miura Y."/>
            <person name="Tokunaga T."/>
            <person name="Watanabe H."/>
            <person name="Nomura N."/>
            <person name="Eguchi J."/>
            <person name="Arai T."/>
            <person name="Hasegawa H."/>
            <person name="Nakamaki T."/>
            <person name="Wakita T."/>
            <person name="Niki Y."/>
            <person name="Kuroda M."/>
        </authorList>
    </citation>
    <scope>NUCLEOTIDE SEQUENCE [LARGE SCALE GENOMIC DNA]</scope>
    <source>
        <strain evidence="1">SWG34-3</strain>
    </source>
</reference>
<proteinExistence type="predicted"/>
<dbReference type="Proteomes" id="UP000324831">
    <property type="component" value="Unassembled WGS sequence"/>
</dbReference>
<dbReference type="AlphaFoldDB" id="A0A478FRD1"/>
<evidence type="ECO:0000313" key="1">
    <source>
        <dbReference type="EMBL" id="GCE63584.1"/>
    </source>
</evidence>
<evidence type="ECO:0000313" key="2">
    <source>
        <dbReference type="Proteomes" id="UP000324831"/>
    </source>
</evidence>
<organism evidence="1 2">
    <name type="scientific">Candidatus Mycoplasma haematohominis</name>
    <dbReference type="NCBI Taxonomy" id="1494318"/>
    <lineage>
        <taxon>Bacteria</taxon>
        <taxon>Bacillati</taxon>
        <taxon>Mycoplasmatota</taxon>
        <taxon>Mollicutes</taxon>
        <taxon>Mycoplasmataceae</taxon>
        <taxon>Mycoplasma</taxon>
    </lineage>
</organism>
<dbReference type="EMBL" id="BIMN01000002">
    <property type="protein sequence ID" value="GCE63584.1"/>
    <property type="molecule type" value="Genomic_DNA"/>
</dbReference>
<accession>A0A478FRD1</accession>
<gene>
    <name evidence="1" type="ORF">MHSWG343_05810</name>
</gene>